<dbReference type="AlphaFoldDB" id="A0A9Q1QEN8"/>
<feature type="transmembrane region" description="Helical" evidence="1">
    <location>
        <begin position="237"/>
        <end position="260"/>
    </location>
</feature>
<evidence type="ECO:0000313" key="2">
    <source>
        <dbReference type="EMBL" id="KAJ8438766.1"/>
    </source>
</evidence>
<dbReference type="Proteomes" id="UP001153076">
    <property type="component" value="Unassembled WGS sequence"/>
</dbReference>
<accession>A0A9Q1QEN8</accession>
<gene>
    <name evidence="2" type="ORF">Cgig2_009884</name>
</gene>
<organism evidence="2 3">
    <name type="scientific">Carnegiea gigantea</name>
    <dbReference type="NCBI Taxonomy" id="171969"/>
    <lineage>
        <taxon>Eukaryota</taxon>
        <taxon>Viridiplantae</taxon>
        <taxon>Streptophyta</taxon>
        <taxon>Embryophyta</taxon>
        <taxon>Tracheophyta</taxon>
        <taxon>Spermatophyta</taxon>
        <taxon>Magnoliopsida</taxon>
        <taxon>eudicotyledons</taxon>
        <taxon>Gunneridae</taxon>
        <taxon>Pentapetalae</taxon>
        <taxon>Caryophyllales</taxon>
        <taxon>Cactineae</taxon>
        <taxon>Cactaceae</taxon>
        <taxon>Cactoideae</taxon>
        <taxon>Echinocereeae</taxon>
        <taxon>Carnegiea</taxon>
    </lineage>
</organism>
<keyword evidence="1" id="KW-0472">Membrane</keyword>
<dbReference type="EMBL" id="JAKOGI010000241">
    <property type="protein sequence ID" value="KAJ8438766.1"/>
    <property type="molecule type" value="Genomic_DNA"/>
</dbReference>
<sequence length="308" mass="34983">MVIVCHTSTFIPESTQFTNEPSVVSLTSFTLYKSFCTPHQKMKFCEPQLCSSLSLALALALALAGKNRGRAFAIVWSSPCHLSFTLEMFLKWDRVYLIMQNAEICLWHNLDDFDCFTFSLCGYCIFEFFRLALFDIPLDVFIKFLEYPWKTLLQDEGQVLSPVWKCEYNEIPSDDDLNTKAEHFSFHLVGALDVRSQQQMTNPKDKISKSLSPAFLPLASELCLICFRLDAVCSDSVSACLCLVISLFGSSHLVVLMLGFEVLFRYFEFGFVCSVAIAWFFLNFGSVFPYSLSSVSEIWMNSILGCDC</sequence>
<comment type="caution">
    <text evidence="2">The sequence shown here is derived from an EMBL/GenBank/DDBJ whole genome shotgun (WGS) entry which is preliminary data.</text>
</comment>
<evidence type="ECO:0000313" key="3">
    <source>
        <dbReference type="Proteomes" id="UP001153076"/>
    </source>
</evidence>
<keyword evidence="1" id="KW-0812">Transmembrane</keyword>
<reference evidence="2" key="1">
    <citation type="submission" date="2022-04" db="EMBL/GenBank/DDBJ databases">
        <title>Carnegiea gigantea Genome sequencing and assembly v2.</title>
        <authorList>
            <person name="Copetti D."/>
            <person name="Sanderson M.J."/>
            <person name="Burquez A."/>
            <person name="Wojciechowski M.F."/>
        </authorList>
    </citation>
    <scope>NUCLEOTIDE SEQUENCE</scope>
    <source>
        <strain evidence="2">SGP5-SGP5p</strain>
        <tissue evidence="2">Aerial part</tissue>
    </source>
</reference>
<protein>
    <submittedName>
        <fullName evidence="2">Uncharacterized protein</fullName>
    </submittedName>
</protein>
<keyword evidence="1" id="KW-1133">Transmembrane helix</keyword>
<feature type="transmembrane region" description="Helical" evidence="1">
    <location>
        <begin position="266"/>
        <end position="290"/>
    </location>
</feature>
<keyword evidence="3" id="KW-1185">Reference proteome</keyword>
<evidence type="ECO:0000256" key="1">
    <source>
        <dbReference type="SAM" id="Phobius"/>
    </source>
</evidence>
<proteinExistence type="predicted"/>
<name>A0A9Q1QEN8_9CARY</name>